<evidence type="ECO:0008006" key="4">
    <source>
        <dbReference type="Google" id="ProtNLM"/>
    </source>
</evidence>
<evidence type="ECO:0000313" key="2">
    <source>
        <dbReference type="EMBL" id="TCK24831.1"/>
    </source>
</evidence>
<keyword evidence="3" id="KW-1185">Reference proteome</keyword>
<gene>
    <name evidence="2" type="ORF">EV378_0624</name>
</gene>
<feature type="transmembrane region" description="Helical" evidence="1">
    <location>
        <begin position="114"/>
        <end position="137"/>
    </location>
</feature>
<accession>A0A4R1HTW1</accession>
<dbReference type="RefSeq" id="WP_132421228.1">
    <property type="nucleotide sequence ID" value="NZ_SMFZ01000001.1"/>
</dbReference>
<keyword evidence="1" id="KW-1133">Transmembrane helix</keyword>
<dbReference type="NCBIfam" id="NF038065">
    <property type="entry name" value="Pr6Pr"/>
    <property type="match status" value="1"/>
</dbReference>
<feature type="transmembrane region" description="Helical" evidence="1">
    <location>
        <begin position="186"/>
        <end position="208"/>
    </location>
</feature>
<keyword evidence="1" id="KW-0472">Membrane</keyword>
<dbReference type="AlphaFoldDB" id="A0A4R1HTW1"/>
<dbReference type="Proteomes" id="UP000295560">
    <property type="component" value="Unassembled WGS sequence"/>
</dbReference>
<sequence>MSPRVVRTWYAVLALLVAAALVAQVVLIAAGGADANSGESGAVASLGTRLLRLASYFTIESNVFVLVVATSLALDPERDGRWWRVVHIDALLGIAVTGVVFATILAPIVQLTGVAYAATIAFHYVAPIAAVLGWLVFGPRPRVDPAALLGAAVWPVAWIAWTFLHGAVTGWYPYPFLDVGRLGAAVAARNVGFVVVGAVVVGLLLWWADRRLPAGAVSRNVGTGIGGSRRS</sequence>
<dbReference type="OrthoDB" id="9809977at2"/>
<keyword evidence="1" id="KW-0812">Transmembrane</keyword>
<proteinExistence type="predicted"/>
<organism evidence="2 3">
    <name type="scientific">Pseudonocardia endophytica</name>
    <dbReference type="NCBI Taxonomy" id="401976"/>
    <lineage>
        <taxon>Bacteria</taxon>
        <taxon>Bacillati</taxon>
        <taxon>Actinomycetota</taxon>
        <taxon>Actinomycetes</taxon>
        <taxon>Pseudonocardiales</taxon>
        <taxon>Pseudonocardiaceae</taxon>
        <taxon>Pseudonocardia</taxon>
    </lineage>
</organism>
<comment type="caution">
    <text evidence="2">The sequence shown here is derived from an EMBL/GenBank/DDBJ whole genome shotgun (WGS) entry which is preliminary data.</text>
</comment>
<dbReference type="InterPro" id="IPR049713">
    <property type="entry name" value="Pr6Pr-like"/>
</dbReference>
<name>A0A4R1HTW1_PSEEN</name>
<dbReference type="EMBL" id="SMFZ01000001">
    <property type="protein sequence ID" value="TCK24831.1"/>
    <property type="molecule type" value="Genomic_DNA"/>
</dbReference>
<evidence type="ECO:0000256" key="1">
    <source>
        <dbReference type="SAM" id="Phobius"/>
    </source>
</evidence>
<reference evidence="2 3" key="1">
    <citation type="submission" date="2019-03" db="EMBL/GenBank/DDBJ databases">
        <title>Sequencing the genomes of 1000 actinobacteria strains.</title>
        <authorList>
            <person name="Klenk H.-P."/>
        </authorList>
    </citation>
    <scope>NUCLEOTIDE SEQUENCE [LARGE SCALE GENOMIC DNA]</scope>
    <source>
        <strain evidence="2 3">DSM 44969</strain>
    </source>
</reference>
<protein>
    <recommendedName>
        <fullName evidence="4">FAR-17a/AIG1-like protein</fullName>
    </recommendedName>
</protein>
<evidence type="ECO:0000313" key="3">
    <source>
        <dbReference type="Proteomes" id="UP000295560"/>
    </source>
</evidence>
<feature type="transmembrane region" description="Helical" evidence="1">
    <location>
        <begin position="53"/>
        <end position="74"/>
    </location>
</feature>
<feature type="transmembrane region" description="Helical" evidence="1">
    <location>
        <begin position="86"/>
        <end position="108"/>
    </location>
</feature>
<feature type="transmembrane region" description="Helical" evidence="1">
    <location>
        <begin position="149"/>
        <end position="174"/>
    </location>
</feature>